<evidence type="ECO:0000313" key="2">
    <source>
        <dbReference type="Proteomes" id="UP000288168"/>
    </source>
</evidence>
<comment type="caution">
    <text evidence="1">The sequence shown here is derived from an EMBL/GenBank/DDBJ whole genome shotgun (WGS) entry which is preliminary data.</text>
</comment>
<evidence type="ECO:0000313" key="1">
    <source>
        <dbReference type="EMBL" id="RSL47662.1"/>
    </source>
</evidence>
<dbReference type="Proteomes" id="UP000288168">
    <property type="component" value="Unassembled WGS sequence"/>
</dbReference>
<protein>
    <submittedName>
        <fullName evidence="1">Uncharacterized protein</fullName>
    </submittedName>
</protein>
<dbReference type="EMBL" id="NKCI01000212">
    <property type="protein sequence ID" value="RSL47662.1"/>
    <property type="molecule type" value="Genomic_DNA"/>
</dbReference>
<reference evidence="1 2" key="1">
    <citation type="submission" date="2017-06" db="EMBL/GenBank/DDBJ databases">
        <title>Comparative genomic analysis of Ambrosia Fusariam Clade fungi.</title>
        <authorList>
            <person name="Stajich J.E."/>
            <person name="Carrillo J."/>
            <person name="Kijimoto T."/>
            <person name="Eskalen A."/>
            <person name="O'Donnell K."/>
            <person name="Kasson M."/>
        </authorList>
    </citation>
    <scope>NUCLEOTIDE SEQUENCE [LARGE SCALE GENOMIC DNA]</scope>
    <source>
        <strain evidence="1 2">NRRL62584</strain>
    </source>
</reference>
<dbReference type="STRING" id="1325734.A0A428P3N2"/>
<name>A0A428P3N2_9HYPO</name>
<sequence length="371" mass="41064">MRFSDTIHFDSTEYESKLEELVASQQMNEIREREILKNRQIYGYWTKICMGVLLCAPTAGMSAITSAVGYRQLHVACAKLDVINRIIEKYGIKPHQCGFRDRAIPIVTNVLTAGFGFGVSFMLSEVAAMGVEGASAQGVMFDPPTGVEDVASSAIASPGSFTDGFIHGFEAQVDMVSAAVDSGNTAENVAQTMVDNAVPVSVGAEFLDGGNIGFSAAAIVERFLIQQALASSLESMADADARRRLERRIAEGDHIEQIRASEEMCEWQQKLEKVYDAICVQHTELMTTHSELLDRGKNEEREIAIQSKRMREMVMSLDERSRESRLNTEECQKAGHVSAWVSCLKEWEATITKQAGAQCAWQMLIDEWKRG</sequence>
<keyword evidence="2" id="KW-1185">Reference proteome</keyword>
<dbReference type="AlphaFoldDB" id="A0A428P3N2"/>
<accession>A0A428P3N2</accession>
<gene>
    <name evidence="1" type="ORF">CEP54_013282</name>
</gene>
<proteinExistence type="predicted"/>
<dbReference type="OrthoDB" id="5027717at2759"/>
<organism evidence="1 2">
    <name type="scientific">Fusarium duplospermum</name>
    <dbReference type="NCBI Taxonomy" id="1325734"/>
    <lineage>
        <taxon>Eukaryota</taxon>
        <taxon>Fungi</taxon>
        <taxon>Dikarya</taxon>
        <taxon>Ascomycota</taxon>
        <taxon>Pezizomycotina</taxon>
        <taxon>Sordariomycetes</taxon>
        <taxon>Hypocreomycetidae</taxon>
        <taxon>Hypocreales</taxon>
        <taxon>Nectriaceae</taxon>
        <taxon>Fusarium</taxon>
        <taxon>Fusarium solani species complex</taxon>
    </lineage>
</organism>